<feature type="region of interest" description="Disordered" evidence="1">
    <location>
        <begin position="31"/>
        <end position="130"/>
    </location>
</feature>
<comment type="caution">
    <text evidence="3">The sequence shown here is derived from an EMBL/GenBank/DDBJ whole genome shotgun (WGS) entry which is preliminary data.</text>
</comment>
<dbReference type="EMBL" id="BMSX01000013">
    <property type="protein sequence ID" value="GGR29882.1"/>
    <property type="molecule type" value="Genomic_DNA"/>
</dbReference>
<keyword evidence="2" id="KW-0812">Transmembrane</keyword>
<feature type="region of interest" description="Disordered" evidence="1">
    <location>
        <begin position="146"/>
        <end position="278"/>
    </location>
</feature>
<name>A0A918CMZ9_9ACTN</name>
<organism evidence="3 4">
    <name type="scientific">Streptomyces aurantiogriseus</name>
    <dbReference type="NCBI Taxonomy" id="66870"/>
    <lineage>
        <taxon>Bacteria</taxon>
        <taxon>Bacillati</taxon>
        <taxon>Actinomycetota</taxon>
        <taxon>Actinomycetes</taxon>
        <taxon>Kitasatosporales</taxon>
        <taxon>Streptomycetaceae</taxon>
        <taxon>Streptomyces</taxon>
    </lineage>
</organism>
<feature type="compositionally biased region" description="Low complexity" evidence="1">
    <location>
        <begin position="229"/>
        <end position="260"/>
    </location>
</feature>
<accession>A0A918CMZ9</accession>
<feature type="transmembrane region" description="Helical" evidence="2">
    <location>
        <begin position="127"/>
        <end position="147"/>
    </location>
</feature>
<proteinExistence type="predicted"/>
<keyword evidence="2" id="KW-1133">Transmembrane helix</keyword>
<dbReference type="RefSeq" id="WP_189940181.1">
    <property type="nucleotide sequence ID" value="NZ_BMSX01000013.1"/>
</dbReference>
<evidence type="ECO:0000313" key="4">
    <source>
        <dbReference type="Proteomes" id="UP000658320"/>
    </source>
</evidence>
<sequence length="278" mass="29060">MDYCHPCRRHLNGALACPGCGTPVEQLRAYPQAAYEPEPYTPEPYSPGPYEQDASVREAPGDSDQRDERDDRDDREVESGEPQGRAARRREQGRAGRRDPARTAGASEASRRDRKAAVHRRRRKRTVLITVGFVLAAGGLSLAELGIDAPGFSSSRNPAAAGGESSEVDGSTAEPSASAQPLDDRADAGGAKSSPSPDASASPSASPSPSESPDDEDDATQTPDKEAQSTLPGSSGSTPGSTAPPDSGSTPTADPTASDAPPKPSPSETCTRFLWWCS</sequence>
<keyword evidence="4" id="KW-1185">Reference proteome</keyword>
<reference evidence="3" key="1">
    <citation type="journal article" date="2014" name="Int. J. Syst. Evol. Microbiol.">
        <title>Complete genome sequence of Corynebacterium casei LMG S-19264T (=DSM 44701T), isolated from a smear-ripened cheese.</title>
        <authorList>
            <consortium name="US DOE Joint Genome Institute (JGI-PGF)"/>
            <person name="Walter F."/>
            <person name="Albersmeier A."/>
            <person name="Kalinowski J."/>
            <person name="Ruckert C."/>
        </authorList>
    </citation>
    <scope>NUCLEOTIDE SEQUENCE</scope>
    <source>
        <strain evidence="3">JCM 4346</strain>
    </source>
</reference>
<reference evidence="3" key="2">
    <citation type="submission" date="2020-09" db="EMBL/GenBank/DDBJ databases">
        <authorList>
            <person name="Sun Q."/>
            <person name="Ohkuma M."/>
        </authorList>
    </citation>
    <scope>NUCLEOTIDE SEQUENCE</scope>
    <source>
        <strain evidence="3">JCM 4346</strain>
    </source>
</reference>
<dbReference type="AlphaFoldDB" id="A0A918CMZ9"/>
<evidence type="ECO:0000256" key="2">
    <source>
        <dbReference type="SAM" id="Phobius"/>
    </source>
</evidence>
<feature type="compositionally biased region" description="Low complexity" evidence="1">
    <location>
        <begin position="193"/>
        <end position="211"/>
    </location>
</feature>
<feature type="compositionally biased region" description="Basic and acidic residues" evidence="1">
    <location>
        <begin position="54"/>
        <end position="78"/>
    </location>
</feature>
<protein>
    <submittedName>
        <fullName evidence="3">Uncharacterized protein</fullName>
    </submittedName>
</protein>
<feature type="compositionally biased region" description="Basic residues" evidence="1">
    <location>
        <begin position="112"/>
        <end position="126"/>
    </location>
</feature>
<feature type="compositionally biased region" description="Basic and acidic residues" evidence="1">
    <location>
        <begin position="89"/>
        <end position="101"/>
    </location>
</feature>
<dbReference type="Proteomes" id="UP000658320">
    <property type="component" value="Unassembled WGS sequence"/>
</dbReference>
<evidence type="ECO:0000313" key="3">
    <source>
        <dbReference type="EMBL" id="GGR29882.1"/>
    </source>
</evidence>
<evidence type="ECO:0000256" key="1">
    <source>
        <dbReference type="SAM" id="MobiDB-lite"/>
    </source>
</evidence>
<keyword evidence="2" id="KW-0472">Membrane</keyword>
<gene>
    <name evidence="3" type="ORF">GCM10010251_52350</name>
</gene>